<evidence type="ECO:0000313" key="3">
    <source>
        <dbReference type="EMBL" id="GAH65748.1"/>
    </source>
</evidence>
<dbReference type="CDD" id="cd00475">
    <property type="entry name" value="Cis_IPPS"/>
    <property type="match status" value="1"/>
</dbReference>
<reference evidence="3" key="1">
    <citation type="journal article" date="2014" name="Front. Microbiol.">
        <title>High frequency of phylogenetically diverse reductive dehalogenase-homologous genes in deep subseafloor sedimentary metagenomes.</title>
        <authorList>
            <person name="Kawai M."/>
            <person name="Futagami T."/>
            <person name="Toyoda A."/>
            <person name="Takaki Y."/>
            <person name="Nishi S."/>
            <person name="Hori S."/>
            <person name="Arai W."/>
            <person name="Tsubouchi T."/>
            <person name="Morono Y."/>
            <person name="Uchiyama I."/>
            <person name="Ito T."/>
            <person name="Fujiyama A."/>
            <person name="Inagaki F."/>
            <person name="Takami H."/>
        </authorList>
    </citation>
    <scope>NUCLEOTIDE SEQUENCE</scope>
    <source>
        <strain evidence="3">Expedition CK06-06</strain>
    </source>
</reference>
<dbReference type="GO" id="GO:0016094">
    <property type="term" value="P:polyprenol biosynthetic process"/>
    <property type="evidence" value="ECO:0007669"/>
    <property type="project" value="TreeGrafter"/>
</dbReference>
<protein>
    <recommendedName>
        <fullName evidence="4">Isoprenyl transferase</fullName>
    </recommendedName>
</protein>
<dbReference type="InterPro" id="IPR036424">
    <property type="entry name" value="UPP_synth-like_sf"/>
</dbReference>
<dbReference type="PANTHER" id="PTHR10291">
    <property type="entry name" value="DEHYDRODOLICHYL DIPHOSPHATE SYNTHASE FAMILY MEMBER"/>
    <property type="match status" value="1"/>
</dbReference>
<sequence length="192" mass="22195">MRSTVEYLGNYGLKYLTVYGFSTENWDRDPDEVEGLFSLFTEVLNKETPELNEKGVRLRHLGRLYELPPEVQLAINSAVELTKDNRGMTLNYAVNYGGRQEILDAVRRIIDKGIPAQEINESLFSHYLYTEGIDVDLLIRTGGEIRLSNFLIWQTAYAEYYFTDVLWPDFDTKELAKALSAYSQRKRRFGGD</sequence>
<evidence type="ECO:0008006" key="4">
    <source>
        <dbReference type="Google" id="ProtNLM"/>
    </source>
</evidence>
<evidence type="ECO:0000256" key="1">
    <source>
        <dbReference type="ARBA" id="ARBA00001946"/>
    </source>
</evidence>
<dbReference type="AlphaFoldDB" id="X1J7K0"/>
<dbReference type="HAMAP" id="MF_01139">
    <property type="entry name" value="ISPT"/>
    <property type="match status" value="1"/>
</dbReference>
<dbReference type="InterPro" id="IPR018520">
    <property type="entry name" value="UPP_synth-like_CS"/>
</dbReference>
<gene>
    <name evidence="3" type="ORF">S03H2_48607</name>
</gene>
<dbReference type="PANTHER" id="PTHR10291:SF0">
    <property type="entry name" value="DEHYDRODOLICHYL DIPHOSPHATE SYNTHASE 2"/>
    <property type="match status" value="1"/>
</dbReference>
<accession>X1J7K0</accession>
<dbReference type="InterPro" id="IPR001441">
    <property type="entry name" value="UPP_synth-like"/>
</dbReference>
<organism evidence="3">
    <name type="scientific">marine sediment metagenome</name>
    <dbReference type="NCBI Taxonomy" id="412755"/>
    <lineage>
        <taxon>unclassified sequences</taxon>
        <taxon>metagenomes</taxon>
        <taxon>ecological metagenomes</taxon>
    </lineage>
</organism>
<dbReference type="EMBL" id="BARU01030659">
    <property type="protein sequence ID" value="GAH65748.1"/>
    <property type="molecule type" value="Genomic_DNA"/>
</dbReference>
<evidence type="ECO:0000256" key="2">
    <source>
        <dbReference type="ARBA" id="ARBA00022679"/>
    </source>
</evidence>
<dbReference type="GO" id="GO:0045547">
    <property type="term" value="F:ditrans,polycis-polyprenyl diphosphate synthase [(2E,6E)-farnesyl diphosphate specific] activity"/>
    <property type="evidence" value="ECO:0007669"/>
    <property type="project" value="TreeGrafter"/>
</dbReference>
<proteinExistence type="inferred from homology"/>
<dbReference type="Gene3D" id="3.40.1180.10">
    <property type="entry name" value="Decaprenyl diphosphate synthase-like"/>
    <property type="match status" value="1"/>
</dbReference>
<dbReference type="Pfam" id="PF01255">
    <property type="entry name" value="Prenyltransf"/>
    <property type="match status" value="1"/>
</dbReference>
<dbReference type="SUPFAM" id="SSF64005">
    <property type="entry name" value="Undecaprenyl diphosphate synthase"/>
    <property type="match status" value="1"/>
</dbReference>
<name>X1J7K0_9ZZZZ</name>
<comment type="cofactor">
    <cofactor evidence="1">
        <name>Mg(2+)</name>
        <dbReference type="ChEBI" id="CHEBI:18420"/>
    </cofactor>
</comment>
<dbReference type="PROSITE" id="PS01066">
    <property type="entry name" value="UPP_SYNTHASE"/>
    <property type="match status" value="1"/>
</dbReference>
<keyword evidence="2" id="KW-0808">Transferase</keyword>
<comment type="caution">
    <text evidence="3">The sequence shown here is derived from an EMBL/GenBank/DDBJ whole genome shotgun (WGS) entry which is preliminary data.</text>
</comment>
<dbReference type="NCBIfam" id="TIGR00055">
    <property type="entry name" value="uppS"/>
    <property type="match status" value="1"/>
</dbReference>